<dbReference type="EMBL" id="JBDFQZ010000004">
    <property type="protein sequence ID" value="KAK9732862.1"/>
    <property type="molecule type" value="Genomic_DNA"/>
</dbReference>
<comment type="similarity">
    <text evidence="2">Belongs to the 'GDSL' lipolytic enzyme family.</text>
</comment>
<keyword evidence="3" id="KW-0964">Secreted</keyword>
<keyword evidence="7" id="KW-0443">Lipid metabolism</keyword>
<proteinExistence type="inferred from homology"/>
<keyword evidence="6" id="KW-0442">Lipid degradation</keyword>
<dbReference type="PANTHER" id="PTHR45650:SF9">
    <property type="entry name" value="SGNH HYDROLASE-TYPE ESTERASE DOMAIN-CONTAINING PROTEIN"/>
    <property type="match status" value="1"/>
</dbReference>
<evidence type="ECO:0000313" key="9">
    <source>
        <dbReference type="EMBL" id="KAK9732862.1"/>
    </source>
</evidence>
<dbReference type="Pfam" id="PF00657">
    <property type="entry name" value="Lipase_GDSL"/>
    <property type="match status" value="1"/>
</dbReference>
<evidence type="ECO:0000256" key="2">
    <source>
        <dbReference type="ARBA" id="ARBA00008668"/>
    </source>
</evidence>
<evidence type="ECO:0000256" key="7">
    <source>
        <dbReference type="ARBA" id="ARBA00023098"/>
    </source>
</evidence>
<evidence type="ECO:0000256" key="6">
    <source>
        <dbReference type="ARBA" id="ARBA00022963"/>
    </source>
</evidence>
<name>A0AAW1LH06_SAPOF</name>
<dbReference type="PANTHER" id="PTHR45650">
    <property type="entry name" value="GDSL-LIKE LIPASE/ACYLHYDROLASE-RELATED"/>
    <property type="match status" value="1"/>
</dbReference>
<dbReference type="GO" id="GO:0005576">
    <property type="term" value="C:extracellular region"/>
    <property type="evidence" value="ECO:0007669"/>
    <property type="project" value="UniProtKB-SubCell"/>
</dbReference>
<dbReference type="InterPro" id="IPR035669">
    <property type="entry name" value="SGNH_plant_lipase-like"/>
</dbReference>
<dbReference type="AlphaFoldDB" id="A0AAW1LH06"/>
<evidence type="ECO:0000256" key="4">
    <source>
        <dbReference type="ARBA" id="ARBA00022729"/>
    </source>
</evidence>
<reference evidence="9" key="1">
    <citation type="submission" date="2024-03" db="EMBL/GenBank/DDBJ databases">
        <title>WGS assembly of Saponaria officinalis var. Norfolk2.</title>
        <authorList>
            <person name="Jenkins J."/>
            <person name="Shu S."/>
            <person name="Grimwood J."/>
            <person name="Barry K."/>
            <person name="Goodstein D."/>
            <person name="Schmutz J."/>
            <person name="Leebens-Mack J."/>
            <person name="Osbourn A."/>
        </authorList>
    </citation>
    <scope>NUCLEOTIDE SEQUENCE [LARGE SCALE GENOMIC DNA]</scope>
    <source>
        <strain evidence="9">JIC</strain>
    </source>
</reference>
<keyword evidence="10" id="KW-1185">Reference proteome</keyword>
<keyword evidence="4 8" id="KW-0732">Signal</keyword>
<feature type="signal peptide" evidence="8">
    <location>
        <begin position="1"/>
        <end position="16"/>
    </location>
</feature>
<comment type="subcellular location">
    <subcellularLocation>
        <location evidence="1">Secreted</location>
    </subcellularLocation>
</comment>
<sequence length="343" mass="37528">MSLIFVILLASTQVWGSHGAAVPCLFIFGDSLSDSGNNNPLISWAKSNYLPYGVDFPGGPTGRFTNGRTTIDLIGDHLGLPGYIQPFTNKTNKGYAKGVNYASGSAGIKRETGWQAGQRIWMGTQLDRHKSIVNKIQKDMGAKAKGHLAQCLYSIYVGSNDWMLNFFSGGSILYLLNPETFGDALIKDLTKQLTDMYNMGGRKFIIFGLGPLGCLPPISPLGICSPFANGVLERWNSKLKTMVKQMNAKYKDSRFIWINSIQIISNDLRGLGLKVRTSSCCIVLGGACMPLSVPCGDRNTHAYWDWAHPTEAANKVLAGRAFKNKLPTDTYPMDISSLAKLKL</sequence>
<dbReference type="InterPro" id="IPR051238">
    <property type="entry name" value="GDSL_esterase/lipase"/>
</dbReference>
<dbReference type="Gene3D" id="3.40.50.1110">
    <property type="entry name" value="SGNH hydrolase"/>
    <property type="match status" value="1"/>
</dbReference>
<dbReference type="GO" id="GO:0016788">
    <property type="term" value="F:hydrolase activity, acting on ester bonds"/>
    <property type="evidence" value="ECO:0007669"/>
    <property type="project" value="InterPro"/>
</dbReference>
<evidence type="ECO:0000256" key="5">
    <source>
        <dbReference type="ARBA" id="ARBA00022801"/>
    </source>
</evidence>
<dbReference type="InterPro" id="IPR036514">
    <property type="entry name" value="SGNH_hydro_sf"/>
</dbReference>
<organism evidence="9 10">
    <name type="scientific">Saponaria officinalis</name>
    <name type="common">Common soapwort</name>
    <name type="synonym">Lychnis saponaria</name>
    <dbReference type="NCBI Taxonomy" id="3572"/>
    <lineage>
        <taxon>Eukaryota</taxon>
        <taxon>Viridiplantae</taxon>
        <taxon>Streptophyta</taxon>
        <taxon>Embryophyta</taxon>
        <taxon>Tracheophyta</taxon>
        <taxon>Spermatophyta</taxon>
        <taxon>Magnoliopsida</taxon>
        <taxon>eudicotyledons</taxon>
        <taxon>Gunneridae</taxon>
        <taxon>Pentapetalae</taxon>
        <taxon>Caryophyllales</taxon>
        <taxon>Caryophyllaceae</taxon>
        <taxon>Caryophylleae</taxon>
        <taxon>Saponaria</taxon>
    </lineage>
</organism>
<evidence type="ECO:0000313" key="10">
    <source>
        <dbReference type="Proteomes" id="UP001443914"/>
    </source>
</evidence>
<dbReference type="CDD" id="cd01837">
    <property type="entry name" value="SGNH_plant_lipase_like"/>
    <property type="match status" value="1"/>
</dbReference>
<protein>
    <submittedName>
        <fullName evidence="9">Uncharacterized protein</fullName>
    </submittedName>
</protein>
<feature type="chain" id="PRO_5043699348" evidence="8">
    <location>
        <begin position="17"/>
        <end position="343"/>
    </location>
</feature>
<accession>A0AAW1LH06</accession>
<evidence type="ECO:0000256" key="8">
    <source>
        <dbReference type="SAM" id="SignalP"/>
    </source>
</evidence>
<gene>
    <name evidence="9" type="ORF">RND81_04G027900</name>
</gene>
<evidence type="ECO:0000256" key="1">
    <source>
        <dbReference type="ARBA" id="ARBA00004613"/>
    </source>
</evidence>
<dbReference type="Proteomes" id="UP001443914">
    <property type="component" value="Unassembled WGS sequence"/>
</dbReference>
<comment type="caution">
    <text evidence="9">The sequence shown here is derived from an EMBL/GenBank/DDBJ whole genome shotgun (WGS) entry which is preliminary data.</text>
</comment>
<dbReference type="GO" id="GO:0016042">
    <property type="term" value="P:lipid catabolic process"/>
    <property type="evidence" value="ECO:0007669"/>
    <property type="project" value="UniProtKB-KW"/>
</dbReference>
<evidence type="ECO:0000256" key="3">
    <source>
        <dbReference type="ARBA" id="ARBA00022525"/>
    </source>
</evidence>
<dbReference type="SUPFAM" id="SSF52266">
    <property type="entry name" value="SGNH hydrolase"/>
    <property type="match status" value="1"/>
</dbReference>
<dbReference type="InterPro" id="IPR001087">
    <property type="entry name" value="GDSL"/>
</dbReference>
<keyword evidence="5" id="KW-0378">Hydrolase</keyword>